<protein>
    <recommendedName>
        <fullName evidence="2">Tail fiber protein</fullName>
    </recommendedName>
</protein>
<accession>A0A6J5NZS6</accession>
<gene>
    <name evidence="1" type="ORF">UFOVP779_40</name>
</gene>
<reference evidence="1" key="1">
    <citation type="submission" date="2020-04" db="EMBL/GenBank/DDBJ databases">
        <authorList>
            <person name="Chiriac C."/>
            <person name="Salcher M."/>
            <person name="Ghai R."/>
            <person name="Kavagutti S V."/>
        </authorList>
    </citation>
    <scope>NUCLEOTIDE SEQUENCE</scope>
</reference>
<evidence type="ECO:0000313" key="1">
    <source>
        <dbReference type="EMBL" id="CAB4162425.1"/>
    </source>
</evidence>
<organism evidence="1">
    <name type="scientific">uncultured Caudovirales phage</name>
    <dbReference type="NCBI Taxonomy" id="2100421"/>
    <lineage>
        <taxon>Viruses</taxon>
        <taxon>Duplodnaviria</taxon>
        <taxon>Heunggongvirae</taxon>
        <taxon>Uroviricota</taxon>
        <taxon>Caudoviricetes</taxon>
        <taxon>Peduoviridae</taxon>
        <taxon>Maltschvirus</taxon>
        <taxon>Maltschvirus maltsch</taxon>
    </lineage>
</organism>
<name>A0A6J5NZS6_9CAUD</name>
<evidence type="ECO:0008006" key="2">
    <source>
        <dbReference type="Google" id="ProtNLM"/>
    </source>
</evidence>
<dbReference type="EMBL" id="LR796720">
    <property type="protein sequence ID" value="CAB4162425.1"/>
    <property type="molecule type" value="Genomic_DNA"/>
</dbReference>
<proteinExistence type="predicted"/>
<dbReference type="Gene3D" id="6.20.230.10">
    <property type="match status" value="1"/>
</dbReference>
<sequence length="904" mass="94213">MSLPSALKLFIDPRNNLAFGNFSGNSQISRPVFTLGDTAGIEIYLVESTQLNTYPRQELAFPVSPGIKVAVGEIDEAPTAGTWSMSYGGDTTAALAYNVTAAQLQTALNALASITSAGGVTVSKIGDNYNITFNQPGVRTEFTTNGSALVPLSTATVATLQAGTSSKPQISLVHLQRTVAGLATSFTQTEASQITILSLSAWDGIKATYRASISPDPKGGSFTLTFNPLAGTVVSTPSINVGAVALDVQNALNINSLLNNVTVTQVGAYDYDITVSTQPGNLGLTANGSGILSYNGFKGDISLNTAEAISLLDGADSIDTVLEVEITSNSKTLTLLQIPCVLKNAVIDAGSVEPLVLDTYLSQTTADGRYLRQSNNLSDITNVIQARTNLGVYSTSYVDTSLALKADATDLLSKANLSGATFSGNIVRNNGLGQTIISPSSVSFSQTGGGGSFMTYGSTGITFADSTVQTTAFLGSVSWGNVSGQLSNQSDLVTALDAKLSTSAAASTYYPLNSNPAGYVSITGDRYLTQSTSTIVVDQTNGKTLTVGTGLSYSPQQDCVISLNANPTGVHMHCTVVSYNSTTGAMAVNVNSHTGSGTYNTGWTVNVGGVTPQQSLAWGGITGTIANQTDLKNILDTKLGDAPSNGETYGRKNGAWSVITSSGGGMTSGGVLNVPNGEVYELQASDNGKHYIVTGTPNNLRAEIRFRDTLPINFSCNLTGWCAINFGTLGSAQYFSSGFKTFAYAGNTFKIFKLNGTQFAVDCTLLTDAPPVAGTVLFQGCVETSGTDAAGNYFSGAYVERVEVANGIGGSTYTDTQNAGGCYFPSGYVTSQNYLTGLIENISSPDGYNQGVYFQYTYAEQIVANGSGGTYSQTAYVSPEYGAWIGQVSSYTARYNGNGGYYLE</sequence>